<dbReference type="GeneTree" id="ENSGT00940000162158"/>
<protein>
    <recommendedName>
        <fullName evidence="5">Actin like 7A</fullName>
    </recommendedName>
</protein>
<dbReference type="PRINTS" id="PR00190">
    <property type="entry name" value="ACTIN"/>
</dbReference>
<evidence type="ECO:0000313" key="4">
    <source>
        <dbReference type="Proteomes" id="UP000265140"/>
    </source>
</evidence>
<organism evidence="3 4">
    <name type="scientific">Esox lucius</name>
    <name type="common">Northern pike</name>
    <dbReference type="NCBI Taxonomy" id="8010"/>
    <lineage>
        <taxon>Eukaryota</taxon>
        <taxon>Metazoa</taxon>
        <taxon>Chordata</taxon>
        <taxon>Craniata</taxon>
        <taxon>Vertebrata</taxon>
        <taxon>Euteleostomi</taxon>
        <taxon>Actinopterygii</taxon>
        <taxon>Neopterygii</taxon>
        <taxon>Teleostei</taxon>
        <taxon>Protacanthopterygii</taxon>
        <taxon>Esociformes</taxon>
        <taxon>Esocidae</taxon>
        <taxon>Esox</taxon>
    </lineage>
</organism>
<dbReference type="Ensembl" id="ENSELUT00000035123.3">
    <property type="protein sequence ID" value="ENSELUP00000023842.3"/>
    <property type="gene ID" value="ENSELUG00000022666.3"/>
</dbReference>
<dbReference type="Gene3D" id="3.90.640.10">
    <property type="entry name" value="Actin, Chain A, domain 4"/>
    <property type="match status" value="1"/>
</dbReference>
<dbReference type="FunFam" id="3.30.420.40:FF:000050">
    <property type="entry name" value="Actin, alpha skeletal muscle"/>
    <property type="match status" value="1"/>
</dbReference>
<evidence type="ECO:0000256" key="1">
    <source>
        <dbReference type="ARBA" id="ARBA00006752"/>
    </source>
</evidence>
<evidence type="ECO:0000313" key="3">
    <source>
        <dbReference type="Ensembl" id="ENSELUP00000023842.3"/>
    </source>
</evidence>
<accession>A0A3P8Z6K9</accession>
<dbReference type="InterPro" id="IPR004000">
    <property type="entry name" value="Actin"/>
</dbReference>
<dbReference type="AlphaFoldDB" id="A0A3P8Z6K9"/>
<dbReference type="SUPFAM" id="SSF53067">
    <property type="entry name" value="Actin-like ATPase domain"/>
    <property type="match status" value="2"/>
</dbReference>
<sequence length="391" mass="43451">PVPIQMPMPFNKLKALKIPGEEESDPQDTLKCPNAVVFDVGTGYFKAGFAGAGAPSCIIPSVLGLAHPGQSDYKLGCVGSEILNKLDMSHIQPVHNGIITEWDAVERLWEYAFETLRVPSEEYAVLLSDPPLSPPTNREKFAEVMFERFSTPAIFIETQSVLSMYSYGRTSGLVLECGHGCSYAVPIDDGYYMPSCTSRAEYAGRSVELYLQKLLQQSEKHVYCDKLGQMDEIKVNACYVAPDVDTELRKNDTAMQYTLPDGNSVSLGKERFLCPEVLFQPSLIESREPGLPVLVMNCINKCDINLKSDMLHNILICGGSTMFRGFQERLRSELNQIAPFGETSVVASAERKNAVWLGGSILASLSSFQSLWIDKKDYEEKGPLFIYQKCF</sequence>
<evidence type="ECO:0000256" key="2">
    <source>
        <dbReference type="RuleBase" id="RU000487"/>
    </source>
</evidence>
<gene>
    <name evidence="3" type="primary">ACTL7A</name>
</gene>
<dbReference type="Gene3D" id="3.30.420.40">
    <property type="match status" value="2"/>
</dbReference>
<dbReference type="OMA" id="YIMPHIT"/>
<dbReference type="Proteomes" id="UP000265140">
    <property type="component" value="Chromosome 4"/>
</dbReference>
<dbReference type="Bgee" id="ENSELUG00000022666">
    <property type="expression patterns" value="Expressed in ovary and 1 other cell type or tissue"/>
</dbReference>
<reference evidence="4" key="1">
    <citation type="journal article" date="2014" name="PLoS ONE">
        <title>The genome and linkage map of the northern pike (Esox lucius): conserved synteny revealed between the salmonid sister group and the Neoteleostei.</title>
        <authorList>
            <person name="Rondeau E.B."/>
            <person name="Minkley D.R."/>
            <person name="Leong J.S."/>
            <person name="Messmer A.M."/>
            <person name="Jantzen J.R."/>
            <person name="von Schalburg K.R."/>
            <person name="Lemon C."/>
            <person name="Bird N.H."/>
            <person name="Koop B.F."/>
        </authorList>
    </citation>
    <scope>NUCLEOTIDE SEQUENCE</scope>
</reference>
<reference evidence="3" key="4">
    <citation type="submission" date="2025-09" db="UniProtKB">
        <authorList>
            <consortium name="Ensembl"/>
        </authorList>
    </citation>
    <scope>IDENTIFICATION</scope>
</reference>
<proteinExistence type="inferred from homology"/>
<comment type="similarity">
    <text evidence="1 2">Belongs to the actin family.</text>
</comment>
<dbReference type="Pfam" id="PF00022">
    <property type="entry name" value="Actin"/>
    <property type="match status" value="1"/>
</dbReference>
<reference evidence="3" key="3">
    <citation type="submission" date="2025-08" db="UniProtKB">
        <authorList>
            <consortium name="Ensembl"/>
        </authorList>
    </citation>
    <scope>IDENTIFICATION</scope>
</reference>
<name>A0A3P8Z6K9_ESOLU</name>
<dbReference type="STRING" id="8010.ENSELUP00000023842"/>
<dbReference type="SMART" id="SM00268">
    <property type="entry name" value="ACTIN"/>
    <property type="match status" value="1"/>
</dbReference>
<dbReference type="FunFam" id="3.30.420.40:FF:000058">
    <property type="entry name" value="Putative actin-related protein 5"/>
    <property type="match status" value="1"/>
</dbReference>
<dbReference type="PANTHER" id="PTHR11937">
    <property type="entry name" value="ACTIN"/>
    <property type="match status" value="1"/>
</dbReference>
<dbReference type="InParanoid" id="A0A3P8Z6K9"/>
<keyword evidence="4" id="KW-1185">Reference proteome</keyword>
<reference evidence="3" key="2">
    <citation type="submission" date="2020-02" db="EMBL/GenBank/DDBJ databases">
        <title>Esox lucius (northern pike) genome, fEsoLuc1, primary haplotype.</title>
        <authorList>
            <person name="Myers G."/>
            <person name="Karagic N."/>
            <person name="Meyer A."/>
            <person name="Pippel M."/>
            <person name="Reichard M."/>
            <person name="Winkler S."/>
            <person name="Tracey A."/>
            <person name="Sims Y."/>
            <person name="Howe K."/>
            <person name="Rhie A."/>
            <person name="Formenti G."/>
            <person name="Durbin R."/>
            <person name="Fedrigo O."/>
            <person name="Jarvis E.D."/>
        </authorList>
    </citation>
    <scope>NUCLEOTIDE SEQUENCE [LARGE SCALE GENOMIC DNA]</scope>
</reference>
<dbReference type="InterPro" id="IPR043129">
    <property type="entry name" value="ATPase_NBD"/>
</dbReference>
<evidence type="ECO:0008006" key="5">
    <source>
        <dbReference type="Google" id="ProtNLM"/>
    </source>
</evidence>